<feature type="transmembrane region" description="Helical" evidence="2">
    <location>
        <begin position="288"/>
        <end position="306"/>
    </location>
</feature>
<sequence>MEGRTVAQPANKKRREIPPLDSSTISEQDAQKQSFGRGKNNRAGAAAARALHARNIYEERCERRTIPDWWDDASGLLISKSQDDLEASRVICDSSTECIERSHQEEEKVFEEELEFFRTFKILEKDQETRNRHCPKQHKTAAAPATQQPSSKSKKTKQQGSEKDSEYFGIFRSPADDLKPPGNRRCHGSADATLRPRSCSSSPIEMFYILGMGPGLFVLILIYSFAVFGCVVYGRSNGMPAVLGIGVITGLLTLALLLWPLKPAKEGVAVEQNVNLRALPNSSNLPSAMNRLFVVFLSVGIVCAAVPEFRQRYFRYHNSYPELLRLPEELEYGFDKRSSDPEFGEISLPIYELTVTKRAFNPDTMHSMDKFSFGLGKRSVHGFYP</sequence>
<evidence type="ECO:0000256" key="2">
    <source>
        <dbReference type="SAM" id="Phobius"/>
    </source>
</evidence>
<feature type="region of interest" description="Disordered" evidence="1">
    <location>
        <begin position="128"/>
        <end position="196"/>
    </location>
</feature>
<comment type="caution">
    <text evidence="3">The sequence shown here is derived from an EMBL/GenBank/DDBJ whole genome shotgun (WGS) entry which is preliminary data.</text>
</comment>
<proteinExistence type="predicted"/>
<dbReference type="Proteomes" id="UP000835052">
    <property type="component" value="Unassembled WGS sequence"/>
</dbReference>
<feature type="compositionally biased region" description="Polar residues" evidence="1">
    <location>
        <begin position="21"/>
        <end position="34"/>
    </location>
</feature>
<dbReference type="AlphaFoldDB" id="A0A8S1H5Q1"/>
<evidence type="ECO:0000313" key="4">
    <source>
        <dbReference type="Proteomes" id="UP000835052"/>
    </source>
</evidence>
<reference evidence="3" key="1">
    <citation type="submission" date="2020-10" db="EMBL/GenBank/DDBJ databases">
        <authorList>
            <person name="Kikuchi T."/>
        </authorList>
    </citation>
    <scope>NUCLEOTIDE SEQUENCE</scope>
    <source>
        <strain evidence="3">NKZ352</strain>
    </source>
</reference>
<feature type="transmembrane region" description="Helical" evidence="2">
    <location>
        <begin position="206"/>
        <end position="234"/>
    </location>
</feature>
<protein>
    <submittedName>
        <fullName evidence="3">Uncharacterized protein</fullName>
    </submittedName>
</protein>
<gene>
    <name evidence="3" type="ORF">CAUJ_LOCUS6583</name>
</gene>
<dbReference type="EMBL" id="CAJGYM010000016">
    <property type="protein sequence ID" value="CAD6190664.1"/>
    <property type="molecule type" value="Genomic_DNA"/>
</dbReference>
<accession>A0A8S1H5Q1</accession>
<feature type="region of interest" description="Disordered" evidence="1">
    <location>
        <begin position="1"/>
        <end position="43"/>
    </location>
</feature>
<keyword evidence="2" id="KW-1133">Transmembrane helix</keyword>
<keyword evidence="2" id="KW-0472">Membrane</keyword>
<organism evidence="3 4">
    <name type="scientific">Caenorhabditis auriculariae</name>
    <dbReference type="NCBI Taxonomy" id="2777116"/>
    <lineage>
        <taxon>Eukaryota</taxon>
        <taxon>Metazoa</taxon>
        <taxon>Ecdysozoa</taxon>
        <taxon>Nematoda</taxon>
        <taxon>Chromadorea</taxon>
        <taxon>Rhabditida</taxon>
        <taxon>Rhabditina</taxon>
        <taxon>Rhabditomorpha</taxon>
        <taxon>Rhabditoidea</taxon>
        <taxon>Rhabditidae</taxon>
        <taxon>Peloderinae</taxon>
        <taxon>Caenorhabditis</taxon>
    </lineage>
</organism>
<feature type="transmembrane region" description="Helical" evidence="2">
    <location>
        <begin position="241"/>
        <end position="261"/>
    </location>
</feature>
<name>A0A8S1H5Q1_9PELO</name>
<evidence type="ECO:0000313" key="3">
    <source>
        <dbReference type="EMBL" id="CAD6190664.1"/>
    </source>
</evidence>
<evidence type="ECO:0000256" key="1">
    <source>
        <dbReference type="SAM" id="MobiDB-lite"/>
    </source>
</evidence>
<keyword evidence="4" id="KW-1185">Reference proteome</keyword>
<keyword evidence="2" id="KW-0812">Transmembrane</keyword>